<proteinExistence type="predicted"/>
<dbReference type="EMBL" id="CP015164">
    <property type="protein sequence ID" value="AOW47122.1"/>
    <property type="molecule type" value="Genomic_DNA"/>
</dbReference>
<keyword evidence="2" id="KW-1185">Reference proteome</keyword>
<gene>
    <name evidence="1" type="ORF">A4S02_10510</name>
</gene>
<name>A0A1D8QXR1_9PROT</name>
<reference evidence="2" key="1">
    <citation type="submission" date="2016-04" db="EMBL/GenBank/DDBJ databases">
        <authorList>
            <person name="Jeon C.O."/>
            <person name="Cho G.Y."/>
            <person name="Jeong H.I."/>
            <person name="Kim K.H."/>
        </authorList>
    </citation>
    <scope>NUCLEOTIDE SEQUENCE [LARGE SCALE GENOMIC DNA]</scope>
    <source>
        <strain evidence="2">LMG 1590</strain>
    </source>
</reference>
<accession>A0A1D8QXR1</accession>
<organism evidence="1 2">
    <name type="scientific">Acetobacter ascendens</name>
    <dbReference type="NCBI Taxonomy" id="481146"/>
    <lineage>
        <taxon>Bacteria</taxon>
        <taxon>Pseudomonadati</taxon>
        <taxon>Pseudomonadota</taxon>
        <taxon>Alphaproteobacteria</taxon>
        <taxon>Acetobacterales</taxon>
        <taxon>Acetobacteraceae</taxon>
        <taxon>Acetobacter</taxon>
    </lineage>
</organism>
<protein>
    <submittedName>
        <fullName evidence="1">Uncharacterized protein</fullName>
    </submittedName>
</protein>
<dbReference type="KEGG" id="aasc:A4S02_10510"/>
<dbReference type="AlphaFoldDB" id="A0A1D8QXR1"/>
<sequence>MRRVMSAPNAREQFSFDMAASVCGRVENLATHSVFTAKALLLDLRSDPELQQMAEDPDINVKHRPFVPRTSAQPLQKWPVFSNQGVVQ</sequence>
<evidence type="ECO:0000313" key="1">
    <source>
        <dbReference type="EMBL" id="AOW47122.1"/>
    </source>
</evidence>
<evidence type="ECO:0000313" key="2">
    <source>
        <dbReference type="Proteomes" id="UP000175973"/>
    </source>
</evidence>
<dbReference type="Proteomes" id="UP000175973">
    <property type="component" value="Chromosome"/>
</dbReference>